<comment type="caution">
    <text evidence="1">The sequence shown here is derived from an EMBL/GenBank/DDBJ whole genome shotgun (WGS) entry which is preliminary data.</text>
</comment>
<evidence type="ECO:0000313" key="2">
    <source>
        <dbReference type="Proteomes" id="UP000095767"/>
    </source>
</evidence>
<evidence type="ECO:0000313" key="1">
    <source>
        <dbReference type="EMBL" id="OEL14794.1"/>
    </source>
</evidence>
<protein>
    <submittedName>
        <fullName evidence="1">Uncharacterized protein</fullName>
    </submittedName>
</protein>
<name>A0A1E5UPL4_9POAL</name>
<dbReference type="AlphaFoldDB" id="A0A1E5UPL4"/>
<sequence length="78" mass="9283">MLRLWTIMEAHQCKLRNKTKIAFLYPVRVNEKTCKCINSNPHDIILHLTMAFLECQDKESILLAYNCDYHYVLLDIKL</sequence>
<dbReference type="EMBL" id="LWDX02068960">
    <property type="protein sequence ID" value="OEL14794.1"/>
    <property type="molecule type" value="Genomic_DNA"/>
</dbReference>
<organism evidence="1 2">
    <name type="scientific">Dichanthelium oligosanthes</name>
    <dbReference type="NCBI Taxonomy" id="888268"/>
    <lineage>
        <taxon>Eukaryota</taxon>
        <taxon>Viridiplantae</taxon>
        <taxon>Streptophyta</taxon>
        <taxon>Embryophyta</taxon>
        <taxon>Tracheophyta</taxon>
        <taxon>Spermatophyta</taxon>
        <taxon>Magnoliopsida</taxon>
        <taxon>Liliopsida</taxon>
        <taxon>Poales</taxon>
        <taxon>Poaceae</taxon>
        <taxon>PACMAD clade</taxon>
        <taxon>Panicoideae</taxon>
        <taxon>Panicodae</taxon>
        <taxon>Paniceae</taxon>
        <taxon>Dichantheliinae</taxon>
        <taxon>Dichanthelium</taxon>
    </lineage>
</organism>
<keyword evidence="2" id="KW-1185">Reference proteome</keyword>
<accession>A0A1E5UPL4</accession>
<proteinExistence type="predicted"/>
<reference evidence="1 2" key="1">
    <citation type="submission" date="2016-09" db="EMBL/GenBank/DDBJ databases">
        <title>The draft genome of Dichanthelium oligosanthes: A C3 panicoid grass species.</title>
        <authorList>
            <person name="Studer A.J."/>
            <person name="Schnable J.C."/>
            <person name="Brutnell T.P."/>
        </authorList>
    </citation>
    <scope>NUCLEOTIDE SEQUENCE [LARGE SCALE GENOMIC DNA]</scope>
    <source>
        <strain evidence="2">cv. Kellogg 1175</strain>
        <tissue evidence="1">Leaf</tissue>
    </source>
</reference>
<gene>
    <name evidence="1" type="ORF">BAE44_0024187</name>
</gene>
<dbReference type="Proteomes" id="UP000095767">
    <property type="component" value="Unassembled WGS sequence"/>
</dbReference>